<dbReference type="Proteomes" id="UP000315399">
    <property type="component" value="Unassembled WGS sequence"/>
</dbReference>
<keyword evidence="2" id="KW-0677">Repeat</keyword>
<dbReference type="FunFam" id="2.10.230.10:FF:000002">
    <property type="entry name" value="Molecular chaperone DnaJ"/>
    <property type="match status" value="1"/>
</dbReference>
<reference evidence="9 10" key="1">
    <citation type="journal article" date="2019" name="Nat. Microbiol.">
        <title>Expanding anaerobic alkane metabolism in the domain of Archaea.</title>
        <authorList>
            <person name="Wang Y."/>
            <person name="Wegener G."/>
            <person name="Hou J."/>
            <person name="Wang F."/>
            <person name="Xiao X."/>
        </authorList>
    </citation>
    <scope>NUCLEOTIDE SEQUENCE [LARGE SCALE GENOMIC DNA]</scope>
    <source>
        <strain evidence="9">WYZ-LMO10</strain>
    </source>
</reference>
<evidence type="ECO:0000256" key="4">
    <source>
        <dbReference type="ARBA" id="ARBA00022833"/>
    </source>
</evidence>
<evidence type="ECO:0000256" key="1">
    <source>
        <dbReference type="ARBA" id="ARBA00022723"/>
    </source>
</evidence>
<dbReference type="CDD" id="cd06257">
    <property type="entry name" value="DnaJ"/>
    <property type="match status" value="1"/>
</dbReference>
<dbReference type="AlphaFoldDB" id="A0A523BEE5"/>
<dbReference type="PANTHER" id="PTHR43096:SF52">
    <property type="entry name" value="DNAJ HOMOLOG 1, MITOCHONDRIAL-RELATED"/>
    <property type="match status" value="1"/>
</dbReference>
<dbReference type="InterPro" id="IPR036410">
    <property type="entry name" value="HSP_DnaJ_Cys-rich_dom_sf"/>
</dbReference>
<keyword evidence="5" id="KW-0143">Chaperone</keyword>
<dbReference type="EMBL" id="QNVH01000016">
    <property type="protein sequence ID" value="TDA39285.1"/>
    <property type="molecule type" value="Genomic_DNA"/>
</dbReference>
<dbReference type="FunFam" id="2.60.260.20:FF:000005">
    <property type="entry name" value="Chaperone protein dnaJ 1, mitochondrial"/>
    <property type="match status" value="1"/>
</dbReference>
<dbReference type="Pfam" id="PF00684">
    <property type="entry name" value="DnaJ_CXXCXGXG"/>
    <property type="match status" value="1"/>
</dbReference>
<evidence type="ECO:0000256" key="6">
    <source>
        <dbReference type="PROSITE-ProRule" id="PRU00546"/>
    </source>
</evidence>
<dbReference type="GO" id="GO:0051082">
    <property type="term" value="F:unfolded protein binding"/>
    <property type="evidence" value="ECO:0007669"/>
    <property type="project" value="InterPro"/>
</dbReference>
<dbReference type="GO" id="GO:0009408">
    <property type="term" value="P:response to heat"/>
    <property type="evidence" value="ECO:0007669"/>
    <property type="project" value="InterPro"/>
</dbReference>
<dbReference type="Pfam" id="PF00226">
    <property type="entry name" value="DnaJ"/>
    <property type="match status" value="1"/>
</dbReference>
<sequence>MASKKDYYEILGVPRNATKEQIKDAYRRLAMQYHPDRNKSPDAEEKFKEISEAYAVLSDDEKRRQYDLLGRADFGQYYTQEDIFRGADFESIFREMGFGFDIGDLFNMFFGGDFARRAYARQVTRGRDLNYNLEISLEEAFRGTEKEIEVPRTERCDVCGGTGAAPGTSLKTCGRCGGTGQIQNVRTTGFARFVTVTPCNVCGGSGTVVETPCRECRGSGLIKRRRIITVRVPAGVDDGQQLRLRGEGEASPNGGPPGDLFVNISIRPHPYFKRRGSDLYYDLKIGFPQAALGTEVTVPTLDGDVVVNIKPGTQPGEVLRIKGKGMPKLGGYGRGNLMIRVNVEVPTSLSPRQRELLEELAREFDQEVKPKKNFFHF</sequence>
<comment type="caution">
    <text evidence="9">The sequence shown here is derived from an EMBL/GenBank/DDBJ whole genome shotgun (WGS) entry which is preliminary data.</text>
</comment>
<dbReference type="InterPro" id="IPR001305">
    <property type="entry name" value="HSP_DnaJ_Cys-rich_dom"/>
</dbReference>
<dbReference type="HAMAP" id="MF_01152">
    <property type="entry name" value="DnaJ"/>
    <property type="match status" value="1"/>
</dbReference>
<dbReference type="InterPro" id="IPR001623">
    <property type="entry name" value="DnaJ_domain"/>
</dbReference>
<dbReference type="Pfam" id="PF01556">
    <property type="entry name" value="DnaJ_C"/>
    <property type="match status" value="1"/>
</dbReference>
<evidence type="ECO:0000256" key="5">
    <source>
        <dbReference type="ARBA" id="ARBA00023186"/>
    </source>
</evidence>
<gene>
    <name evidence="9" type="primary">dnaJ</name>
    <name evidence="9" type="ORF">DSO08_02500</name>
</gene>
<feature type="domain" description="J" evidence="7">
    <location>
        <begin position="6"/>
        <end position="70"/>
    </location>
</feature>
<dbReference type="GO" id="GO:0005737">
    <property type="term" value="C:cytoplasm"/>
    <property type="evidence" value="ECO:0007669"/>
    <property type="project" value="TreeGrafter"/>
</dbReference>
<dbReference type="InterPro" id="IPR036869">
    <property type="entry name" value="J_dom_sf"/>
</dbReference>
<dbReference type="InterPro" id="IPR008971">
    <property type="entry name" value="HSP40/DnaJ_pept-bd"/>
</dbReference>
<dbReference type="PRINTS" id="PR00625">
    <property type="entry name" value="JDOMAIN"/>
</dbReference>
<dbReference type="PANTHER" id="PTHR43096">
    <property type="entry name" value="DNAJ HOMOLOG 1, MITOCHONDRIAL-RELATED"/>
    <property type="match status" value="1"/>
</dbReference>
<dbReference type="SUPFAM" id="SSF49493">
    <property type="entry name" value="HSP40/DnaJ peptide-binding domain"/>
    <property type="match status" value="2"/>
</dbReference>
<dbReference type="SUPFAM" id="SSF46565">
    <property type="entry name" value="Chaperone J-domain"/>
    <property type="match status" value="1"/>
</dbReference>
<keyword evidence="1 6" id="KW-0479">Metal-binding</keyword>
<evidence type="ECO:0000259" key="7">
    <source>
        <dbReference type="PROSITE" id="PS50076"/>
    </source>
</evidence>
<dbReference type="NCBIfam" id="TIGR02349">
    <property type="entry name" value="DnaJ_bact"/>
    <property type="match status" value="1"/>
</dbReference>
<evidence type="ECO:0000256" key="2">
    <source>
        <dbReference type="ARBA" id="ARBA00022737"/>
    </source>
</evidence>
<evidence type="ECO:0000259" key="8">
    <source>
        <dbReference type="PROSITE" id="PS51188"/>
    </source>
</evidence>
<accession>A0A523BEE5</accession>
<dbReference type="GO" id="GO:0005524">
    <property type="term" value="F:ATP binding"/>
    <property type="evidence" value="ECO:0007669"/>
    <property type="project" value="InterPro"/>
</dbReference>
<protein>
    <submittedName>
        <fullName evidence="9">Molecular chaperone DnaJ</fullName>
    </submittedName>
</protein>
<dbReference type="PROSITE" id="PS51188">
    <property type="entry name" value="ZF_CR"/>
    <property type="match status" value="1"/>
</dbReference>
<name>A0A523BEE5_9CREN</name>
<dbReference type="SMART" id="SM00271">
    <property type="entry name" value="DnaJ"/>
    <property type="match status" value="1"/>
</dbReference>
<organism evidence="9 10">
    <name type="scientific">Thermoproteota archaeon</name>
    <dbReference type="NCBI Taxonomy" id="2056631"/>
    <lineage>
        <taxon>Archaea</taxon>
        <taxon>Thermoproteota</taxon>
    </lineage>
</organism>
<dbReference type="Gene3D" id="2.10.230.10">
    <property type="entry name" value="Heat shock protein DnaJ, cysteine-rich domain"/>
    <property type="match status" value="1"/>
</dbReference>
<evidence type="ECO:0000313" key="10">
    <source>
        <dbReference type="Proteomes" id="UP000315399"/>
    </source>
</evidence>
<dbReference type="GO" id="GO:0008270">
    <property type="term" value="F:zinc ion binding"/>
    <property type="evidence" value="ECO:0007669"/>
    <property type="project" value="UniProtKB-KW"/>
</dbReference>
<dbReference type="SUPFAM" id="SSF57938">
    <property type="entry name" value="DnaJ/Hsp40 cysteine-rich domain"/>
    <property type="match status" value="1"/>
</dbReference>
<dbReference type="Gene3D" id="1.10.287.110">
    <property type="entry name" value="DnaJ domain"/>
    <property type="match status" value="1"/>
</dbReference>
<feature type="domain" description="CR-type" evidence="8">
    <location>
        <begin position="143"/>
        <end position="225"/>
    </location>
</feature>
<dbReference type="InterPro" id="IPR018253">
    <property type="entry name" value="DnaJ_domain_CS"/>
</dbReference>
<keyword evidence="3 6" id="KW-0863">Zinc-finger</keyword>
<dbReference type="CDD" id="cd10719">
    <property type="entry name" value="DnaJ_zf"/>
    <property type="match status" value="1"/>
</dbReference>
<feature type="zinc finger region" description="CR-type" evidence="6">
    <location>
        <begin position="143"/>
        <end position="225"/>
    </location>
</feature>
<dbReference type="InterPro" id="IPR012724">
    <property type="entry name" value="DnaJ"/>
</dbReference>
<dbReference type="GO" id="GO:0042026">
    <property type="term" value="P:protein refolding"/>
    <property type="evidence" value="ECO:0007669"/>
    <property type="project" value="TreeGrafter"/>
</dbReference>
<dbReference type="Gene3D" id="2.60.260.20">
    <property type="entry name" value="Urease metallochaperone UreE, N-terminal domain"/>
    <property type="match status" value="2"/>
</dbReference>
<keyword evidence="4 6" id="KW-0862">Zinc</keyword>
<evidence type="ECO:0000313" key="9">
    <source>
        <dbReference type="EMBL" id="TDA39285.1"/>
    </source>
</evidence>
<dbReference type="GO" id="GO:0031072">
    <property type="term" value="F:heat shock protein binding"/>
    <property type="evidence" value="ECO:0007669"/>
    <property type="project" value="InterPro"/>
</dbReference>
<dbReference type="InterPro" id="IPR002939">
    <property type="entry name" value="DnaJ_C"/>
</dbReference>
<dbReference type="NCBIfam" id="NF008035">
    <property type="entry name" value="PRK10767.1"/>
    <property type="match status" value="1"/>
</dbReference>
<dbReference type="CDD" id="cd10747">
    <property type="entry name" value="DnaJ_C"/>
    <property type="match status" value="1"/>
</dbReference>
<dbReference type="PROSITE" id="PS50076">
    <property type="entry name" value="DNAJ_2"/>
    <property type="match status" value="1"/>
</dbReference>
<dbReference type="PROSITE" id="PS00636">
    <property type="entry name" value="DNAJ_1"/>
    <property type="match status" value="1"/>
</dbReference>
<proteinExistence type="inferred from homology"/>
<evidence type="ECO:0000256" key="3">
    <source>
        <dbReference type="ARBA" id="ARBA00022771"/>
    </source>
</evidence>